<protein>
    <submittedName>
        <fullName evidence="1">Uncharacterized protein</fullName>
    </submittedName>
</protein>
<dbReference type="AlphaFoldDB" id="A0A1A0ML13"/>
<evidence type="ECO:0000313" key="2">
    <source>
        <dbReference type="Proteomes" id="UP000093962"/>
    </source>
</evidence>
<organism evidence="1 2">
    <name type="scientific">Mycolicibacterium mucogenicum</name>
    <name type="common">Mycobacterium mucogenicum</name>
    <dbReference type="NCBI Taxonomy" id="56689"/>
    <lineage>
        <taxon>Bacteria</taxon>
        <taxon>Bacillati</taxon>
        <taxon>Actinomycetota</taxon>
        <taxon>Actinomycetes</taxon>
        <taxon>Mycobacteriales</taxon>
        <taxon>Mycobacteriaceae</taxon>
        <taxon>Mycolicibacterium</taxon>
    </lineage>
</organism>
<name>A0A1A0ML13_MYCMU</name>
<dbReference type="Proteomes" id="UP000093962">
    <property type="component" value="Unassembled WGS sequence"/>
</dbReference>
<reference evidence="1 2" key="1">
    <citation type="submission" date="2016-06" db="EMBL/GenBank/DDBJ databases">
        <authorList>
            <person name="Kjaerup R.B."/>
            <person name="Dalgaard T.S."/>
            <person name="Juul-Madsen H.R."/>
        </authorList>
    </citation>
    <scope>NUCLEOTIDE SEQUENCE [LARGE SCALE GENOMIC DNA]</scope>
    <source>
        <strain evidence="1 2">1199456.5</strain>
    </source>
</reference>
<sequence>MTRAAMLAYRIDDDVHPSITLLDRGIVGAAQGLKKCRRSASKLFFNHDAVRGFNRVKNVGHLRQSDFS</sequence>
<comment type="caution">
    <text evidence="1">The sequence shown here is derived from an EMBL/GenBank/DDBJ whole genome shotgun (WGS) entry which is preliminary data.</text>
</comment>
<dbReference type="EMBL" id="LZSF01000159">
    <property type="protein sequence ID" value="OBA86164.1"/>
    <property type="molecule type" value="Genomic_DNA"/>
</dbReference>
<proteinExistence type="predicted"/>
<dbReference type="RefSeq" id="WP_061005048.1">
    <property type="nucleotide sequence ID" value="NZ_LSKA01000380.1"/>
</dbReference>
<evidence type="ECO:0000313" key="1">
    <source>
        <dbReference type="EMBL" id="OBA86164.1"/>
    </source>
</evidence>
<accession>A0A1A0ML13</accession>
<gene>
    <name evidence="1" type="ORF">A5642_22885</name>
</gene>